<proteinExistence type="inferred from homology"/>
<dbReference type="InterPro" id="IPR032861">
    <property type="entry name" value="TAXi_N"/>
</dbReference>
<dbReference type="OrthoDB" id="2747330at2759"/>
<dbReference type="PROSITE" id="PS00141">
    <property type="entry name" value="ASP_PROTEASE"/>
    <property type="match status" value="1"/>
</dbReference>
<evidence type="ECO:0000256" key="5">
    <source>
        <dbReference type="ARBA" id="ARBA00023180"/>
    </source>
</evidence>
<evidence type="ECO:0000313" key="9">
    <source>
        <dbReference type="RefSeq" id="XP_027083510.2"/>
    </source>
</evidence>
<sequence length="454" mass="49077">MAAKISVFCIFSTLRFLVTLILISEFPLIEGKTGGFSVDLIHRDTQKSPFHDPSKSHYEQLNNAFHRSFSRAAYFKKRTSQSDSNHALDSSAQIQSYITSKNGEYLMKVSIGTPPVDVLAIADTGSDLTWTQCKPCSQCYKQDAPVFDPHRTSTYREISCESASCAAVGTSSCDDGNNCAYRLSYGDNSYSIGSLGAETFTFKSSSGKSISIPGVVFGCGHQNDGTFNETASGIVGLGGGAVSIVTQLSKSIGGRFSYCLTPLVSESNVSSKIKFGNNAVVLGSNVVSTPLIKKNPDTFYFINLEGISVADKQIAYENSSSSKLDNTTDEGNIIIDSGTTLTFLPQQFYDDLQSTLKESINGKQVSDPNGLLGLCYQVEDNIKLPNLVVHFTGADVVLPPTSTFIQVSEGTICLTFVPSDDIAIFGNLSQMNFLIGYDLINQKLSFLPVDCTKY</sequence>
<keyword evidence="6" id="KW-0732">Signal</keyword>
<dbReference type="CDD" id="cd05476">
    <property type="entry name" value="pepsin_A_like_plant"/>
    <property type="match status" value="1"/>
</dbReference>
<evidence type="ECO:0000256" key="3">
    <source>
        <dbReference type="ARBA" id="ARBA00022750"/>
    </source>
</evidence>
<dbReference type="InterPro" id="IPR032799">
    <property type="entry name" value="TAXi_C"/>
</dbReference>
<gene>
    <name evidence="9" type="primary">LOC113705801</name>
</gene>
<dbReference type="GO" id="GO:0006508">
    <property type="term" value="P:proteolysis"/>
    <property type="evidence" value="ECO:0007669"/>
    <property type="project" value="UniProtKB-KW"/>
</dbReference>
<reference evidence="8" key="1">
    <citation type="journal article" date="2025" name="Foods">
        <title>Unveiling the Microbial Signatures of Arabica Coffee Cherries: Insights into Ripeness Specific Diversity, Functional Traits, and Implications for Quality and Safety.</title>
        <authorList>
            <consortium name="RefSeq"/>
            <person name="Tenea G.N."/>
            <person name="Cifuentes V."/>
            <person name="Reyes P."/>
            <person name="Cevallos-Vallejos M."/>
        </authorList>
    </citation>
    <scope>NUCLEOTIDE SEQUENCE [LARGE SCALE GENOMIC DNA]</scope>
</reference>
<dbReference type="PANTHER" id="PTHR47967">
    <property type="entry name" value="OS07G0603500 PROTEIN-RELATED"/>
    <property type="match status" value="1"/>
</dbReference>
<protein>
    <submittedName>
        <fullName evidence="9">Aspartic proteinase CDR1-like</fullName>
    </submittedName>
</protein>
<dbReference type="InterPro" id="IPR001969">
    <property type="entry name" value="Aspartic_peptidase_AS"/>
</dbReference>
<keyword evidence="4" id="KW-0378">Hydrolase</keyword>
<dbReference type="Pfam" id="PF14543">
    <property type="entry name" value="TAXi_N"/>
    <property type="match status" value="1"/>
</dbReference>
<feature type="domain" description="Peptidase A1" evidence="7">
    <location>
        <begin position="105"/>
        <end position="447"/>
    </location>
</feature>
<dbReference type="InterPro" id="IPR051708">
    <property type="entry name" value="Plant_Aspart_Prot_A1"/>
</dbReference>
<reference evidence="9" key="2">
    <citation type="submission" date="2025-08" db="UniProtKB">
        <authorList>
            <consortium name="RefSeq"/>
        </authorList>
    </citation>
    <scope>IDENTIFICATION</scope>
    <source>
        <tissue evidence="9">Leaves</tissue>
    </source>
</reference>
<dbReference type="PROSITE" id="PS51767">
    <property type="entry name" value="PEPTIDASE_A1"/>
    <property type="match status" value="1"/>
</dbReference>
<keyword evidence="2" id="KW-0645">Protease</keyword>
<dbReference type="Pfam" id="PF14541">
    <property type="entry name" value="TAXi_C"/>
    <property type="match status" value="1"/>
</dbReference>
<dbReference type="InterPro" id="IPR034161">
    <property type="entry name" value="Pepsin-like_plant"/>
</dbReference>
<evidence type="ECO:0000256" key="2">
    <source>
        <dbReference type="ARBA" id="ARBA00022670"/>
    </source>
</evidence>
<dbReference type="GO" id="GO:0005576">
    <property type="term" value="C:extracellular region"/>
    <property type="evidence" value="ECO:0007669"/>
    <property type="project" value="TreeGrafter"/>
</dbReference>
<evidence type="ECO:0000259" key="7">
    <source>
        <dbReference type="PROSITE" id="PS51767"/>
    </source>
</evidence>
<keyword evidence="3" id="KW-0064">Aspartyl protease</keyword>
<dbReference type="GO" id="GO:0004190">
    <property type="term" value="F:aspartic-type endopeptidase activity"/>
    <property type="evidence" value="ECO:0007669"/>
    <property type="project" value="UniProtKB-KW"/>
</dbReference>
<dbReference type="GeneID" id="113705801"/>
<evidence type="ECO:0000313" key="8">
    <source>
        <dbReference type="Proteomes" id="UP001652660"/>
    </source>
</evidence>
<keyword evidence="5" id="KW-0325">Glycoprotein</keyword>
<keyword evidence="8" id="KW-1185">Reference proteome</keyword>
<dbReference type="InterPro" id="IPR021109">
    <property type="entry name" value="Peptidase_aspartic_dom_sf"/>
</dbReference>
<accession>A0A6P6TYM7</accession>
<dbReference type="InterPro" id="IPR033121">
    <property type="entry name" value="PEPTIDASE_A1"/>
</dbReference>
<dbReference type="Proteomes" id="UP001652660">
    <property type="component" value="Chromosome 8c"/>
</dbReference>
<comment type="similarity">
    <text evidence="1">Belongs to the peptidase A1 family.</text>
</comment>
<feature type="chain" id="PRO_5046764162" evidence="6">
    <location>
        <begin position="32"/>
        <end position="454"/>
    </location>
</feature>
<evidence type="ECO:0000256" key="1">
    <source>
        <dbReference type="ARBA" id="ARBA00007447"/>
    </source>
</evidence>
<name>A0A6P6TYM7_COFAR</name>
<evidence type="ECO:0000256" key="4">
    <source>
        <dbReference type="ARBA" id="ARBA00022801"/>
    </source>
</evidence>
<dbReference type="SUPFAM" id="SSF50630">
    <property type="entry name" value="Acid proteases"/>
    <property type="match status" value="1"/>
</dbReference>
<evidence type="ECO:0000256" key="6">
    <source>
        <dbReference type="SAM" id="SignalP"/>
    </source>
</evidence>
<organism evidence="8 9">
    <name type="scientific">Coffea arabica</name>
    <name type="common">Arabian coffee</name>
    <dbReference type="NCBI Taxonomy" id="13443"/>
    <lineage>
        <taxon>Eukaryota</taxon>
        <taxon>Viridiplantae</taxon>
        <taxon>Streptophyta</taxon>
        <taxon>Embryophyta</taxon>
        <taxon>Tracheophyta</taxon>
        <taxon>Spermatophyta</taxon>
        <taxon>Magnoliopsida</taxon>
        <taxon>eudicotyledons</taxon>
        <taxon>Gunneridae</taxon>
        <taxon>Pentapetalae</taxon>
        <taxon>asterids</taxon>
        <taxon>lamiids</taxon>
        <taxon>Gentianales</taxon>
        <taxon>Rubiaceae</taxon>
        <taxon>Ixoroideae</taxon>
        <taxon>Gardenieae complex</taxon>
        <taxon>Bertiereae - Coffeeae clade</taxon>
        <taxon>Coffeeae</taxon>
        <taxon>Coffea</taxon>
    </lineage>
</organism>
<dbReference type="Gene3D" id="2.40.70.10">
    <property type="entry name" value="Acid Proteases"/>
    <property type="match status" value="2"/>
</dbReference>
<dbReference type="RefSeq" id="XP_027083510.2">
    <property type="nucleotide sequence ID" value="XM_027227709.2"/>
</dbReference>
<dbReference type="PANTHER" id="PTHR47967:SF128">
    <property type="entry name" value="ASPARTIC PROTEINASE CDR1-LIKE"/>
    <property type="match status" value="1"/>
</dbReference>
<feature type="signal peptide" evidence="6">
    <location>
        <begin position="1"/>
        <end position="31"/>
    </location>
</feature>
<dbReference type="AlphaFoldDB" id="A0A6P6TYM7"/>